<evidence type="ECO:0000256" key="1">
    <source>
        <dbReference type="SAM" id="MobiDB-lite"/>
    </source>
</evidence>
<accession>A0A2T2N9D6</accession>
<protein>
    <submittedName>
        <fullName evidence="2">Uncharacterized protein</fullName>
    </submittedName>
</protein>
<dbReference type="STRING" id="1448308.A0A2T2N9D6"/>
<gene>
    <name evidence="2" type="ORF">BS50DRAFT_592312</name>
</gene>
<dbReference type="OrthoDB" id="3886346at2759"/>
<organism evidence="2 3">
    <name type="scientific">Corynespora cassiicola Philippines</name>
    <dbReference type="NCBI Taxonomy" id="1448308"/>
    <lineage>
        <taxon>Eukaryota</taxon>
        <taxon>Fungi</taxon>
        <taxon>Dikarya</taxon>
        <taxon>Ascomycota</taxon>
        <taxon>Pezizomycotina</taxon>
        <taxon>Dothideomycetes</taxon>
        <taxon>Pleosporomycetidae</taxon>
        <taxon>Pleosporales</taxon>
        <taxon>Corynesporascaceae</taxon>
        <taxon>Corynespora</taxon>
    </lineage>
</organism>
<dbReference type="EMBL" id="KZ678142">
    <property type="protein sequence ID" value="PSN62081.1"/>
    <property type="molecule type" value="Genomic_DNA"/>
</dbReference>
<evidence type="ECO:0000313" key="3">
    <source>
        <dbReference type="Proteomes" id="UP000240883"/>
    </source>
</evidence>
<evidence type="ECO:0000313" key="2">
    <source>
        <dbReference type="EMBL" id="PSN62081.1"/>
    </source>
</evidence>
<sequence>MSDVEKAFTHLHDNVPTWLKDVAELEEKVRLMQDEISKVPVSKSPFMKRKTGSVESIRDLDAIMEEATTSGAGETGQVASRKRKTPSLMSGASGPLKFRTRTMVIVQYDGEIQKSFEKLVRAIGTGRNMLRKGKMAAKMNALAELAGDDDEDDSDSSSDAVMSKIGYRHRAGISSMRSRVAAMRNGGGITGGANASVELFDSADKSLELAQGLCEKAAHHTLRDGDCRKDLEGVRKHFEEVLETASKEVAKYAARKDQESKENPAEVPKIESTPISMLPKDMNPALSEKHPMPSVPIMSRVMDIEVDDEEEDDDVEFTMPPVRLMSRVR</sequence>
<feature type="region of interest" description="Disordered" evidence="1">
    <location>
        <begin position="308"/>
        <end position="329"/>
    </location>
</feature>
<name>A0A2T2N9D6_CORCC</name>
<feature type="region of interest" description="Disordered" evidence="1">
    <location>
        <begin position="70"/>
        <end position="93"/>
    </location>
</feature>
<reference evidence="2 3" key="1">
    <citation type="journal article" date="2018" name="Front. Microbiol.">
        <title>Genome-Wide Analysis of Corynespora cassiicola Leaf Fall Disease Putative Effectors.</title>
        <authorList>
            <person name="Lopez D."/>
            <person name="Ribeiro S."/>
            <person name="Label P."/>
            <person name="Fumanal B."/>
            <person name="Venisse J.S."/>
            <person name="Kohler A."/>
            <person name="de Oliveira R.R."/>
            <person name="Labutti K."/>
            <person name="Lipzen A."/>
            <person name="Lail K."/>
            <person name="Bauer D."/>
            <person name="Ohm R.A."/>
            <person name="Barry K.W."/>
            <person name="Spatafora J."/>
            <person name="Grigoriev I.V."/>
            <person name="Martin F.M."/>
            <person name="Pujade-Renaud V."/>
        </authorList>
    </citation>
    <scope>NUCLEOTIDE SEQUENCE [LARGE SCALE GENOMIC DNA]</scope>
    <source>
        <strain evidence="2 3">Philippines</strain>
    </source>
</reference>
<dbReference type="AlphaFoldDB" id="A0A2T2N9D6"/>
<proteinExistence type="predicted"/>
<keyword evidence="3" id="KW-1185">Reference proteome</keyword>
<dbReference type="Proteomes" id="UP000240883">
    <property type="component" value="Unassembled WGS sequence"/>
</dbReference>